<name>A0A9N9FKW4_9GLOM</name>
<dbReference type="AlphaFoldDB" id="A0A9N9FKW4"/>
<dbReference type="InterPro" id="IPR011047">
    <property type="entry name" value="Quinoprotein_ADH-like_sf"/>
</dbReference>
<dbReference type="Proteomes" id="UP000789508">
    <property type="component" value="Unassembled WGS sequence"/>
</dbReference>
<dbReference type="EMBL" id="CAJVPS010001568">
    <property type="protein sequence ID" value="CAG8543504.1"/>
    <property type="molecule type" value="Genomic_DNA"/>
</dbReference>
<dbReference type="InterPro" id="IPR015943">
    <property type="entry name" value="WD40/YVTN_repeat-like_dom_sf"/>
</dbReference>
<sequence length="1003" mass="111599">MSSASLIVPLALWNHLPNVQVTTVAYKDGHVVTGLKNGHIWIYRCRVNGEKNELELEHKILCIGHKSAVAALTIVESQTDGSTGNDHVVISASQDGEIIKWCLVDGRCLLSCSRGFDGIPKSLKPLAGSAQPAKFLLCSGFSNEIIILDCLTLEVVRVWAGHNDWVTCTPFYDSDARQVRLLTANFNGKLLIWTFDELKKTIIKSYEYVGNLDVYGDKILELISNPYDVGVVFAVSKKIVTLFTIRSDKVLNMQFITCPKEGEIWMSGAFLSKTRVLLWTKTGEAYLYLLPSHSDRKSYQEFGSGHHALLSRSSLNVSVRRSSLPPNDNHDVILPPVSSRPVLLESLHHHHDDPDTHTAMTTVFMPTTLEENSNNWYLISFRNRTDGPAYAWKLLPMNQLEQSKATETEWSREKNISNLWPLDNQNNSSSKVTITASVYDDQIAFGYENGEIKLIPSYLVFTQPIDQDTQEIQTLSGHTGCVTCLYSPNMSIFGKKYLISGGEDCSVRIWSLENGKRLATFTAHSQPVRKILEPPADVGIRIRGCVISVGKDNSLAIISLEKMDCLYVFSGYLYPIMGIQWRPTEDSILLSYGDETVHVWQLQSAFLVRIVKGSTARDMISDKQWKISRITLTDSAKHAYHKGKTFNSFAIDSHENPNSTPHIFMINIRQLINDIYHYHVSALGSFSHNKTNGATNELGVGINGNDDLDEKSLSSQQSKVFSWTTSTNTATTTQISNGTQSSDSLSEQPPQATESVALGANVVQGLVSALMSWDINPSLDSICIQRLGLRKPVDSITFGLRGANGNLSIAAPSRHRILLWQISSNMTATYLLAIVGLIRSFLSMKGGLRNLRLEKYASDILTHYGYSLPELVGKGFCHASLYFLSKYFQDSSADLQLAARTLFSSSLNSMRQEDQQAIIDFWKQFLPAVSSPDSYTNQYMARATILLAMIGVDNPNILPKKIAKNVAMSLTLLLNDESKPAHRLAALELCGRGFASWEPHILF</sequence>
<dbReference type="InterPro" id="IPR016024">
    <property type="entry name" value="ARM-type_fold"/>
</dbReference>
<dbReference type="PANTHER" id="PTHR44099">
    <property type="entry name" value="RABCONNECTIN-3B, ISOFORM A"/>
    <property type="match status" value="1"/>
</dbReference>
<evidence type="ECO:0000256" key="1">
    <source>
        <dbReference type="PROSITE-ProRule" id="PRU00221"/>
    </source>
</evidence>
<organism evidence="3 4">
    <name type="scientific">Ambispora leptoticha</name>
    <dbReference type="NCBI Taxonomy" id="144679"/>
    <lineage>
        <taxon>Eukaryota</taxon>
        <taxon>Fungi</taxon>
        <taxon>Fungi incertae sedis</taxon>
        <taxon>Mucoromycota</taxon>
        <taxon>Glomeromycotina</taxon>
        <taxon>Glomeromycetes</taxon>
        <taxon>Archaeosporales</taxon>
        <taxon>Ambisporaceae</taxon>
        <taxon>Ambispora</taxon>
    </lineage>
</organism>
<dbReference type="OrthoDB" id="338622at2759"/>
<dbReference type="PANTHER" id="PTHR44099:SF4">
    <property type="entry name" value="RABCONNECTIN-3B, ISOFORM A"/>
    <property type="match status" value="1"/>
</dbReference>
<dbReference type="SMART" id="SM00320">
    <property type="entry name" value="WD40"/>
    <property type="match status" value="5"/>
</dbReference>
<dbReference type="GO" id="GO:0005737">
    <property type="term" value="C:cytoplasm"/>
    <property type="evidence" value="ECO:0007669"/>
    <property type="project" value="TreeGrafter"/>
</dbReference>
<reference evidence="3" key="1">
    <citation type="submission" date="2021-06" db="EMBL/GenBank/DDBJ databases">
        <authorList>
            <person name="Kallberg Y."/>
            <person name="Tangrot J."/>
            <person name="Rosling A."/>
        </authorList>
    </citation>
    <scope>NUCLEOTIDE SEQUENCE</scope>
    <source>
        <strain evidence="3">FL130A</strain>
    </source>
</reference>
<dbReference type="InterPro" id="IPR001680">
    <property type="entry name" value="WD40_rpt"/>
</dbReference>
<dbReference type="SUPFAM" id="SSF50998">
    <property type="entry name" value="Quinoprotein alcohol dehydrogenase-like"/>
    <property type="match status" value="1"/>
</dbReference>
<dbReference type="SUPFAM" id="SSF50978">
    <property type="entry name" value="WD40 repeat-like"/>
    <property type="match status" value="1"/>
</dbReference>
<dbReference type="InterPro" id="IPR049916">
    <property type="entry name" value="WDR72-like"/>
</dbReference>
<evidence type="ECO:0000256" key="2">
    <source>
        <dbReference type="SAM" id="MobiDB-lite"/>
    </source>
</evidence>
<dbReference type="SUPFAM" id="SSF48371">
    <property type="entry name" value="ARM repeat"/>
    <property type="match status" value="1"/>
</dbReference>
<keyword evidence="1" id="KW-0853">WD repeat</keyword>
<gene>
    <name evidence="3" type="ORF">ALEPTO_LOCUS5527</name>
</gene>
<dbReference type="Pfam" id="PF00400">
    <property type="entry name" value="WD40"/>
    <property type="match status" value="1"/>
</dbReference>
<feature type="region of interest" description="Disordered" evidence="2">
    <location>
        <begin position="731"/>
        <end position="751"/>
    </location>
</feature>
<evidence type="ECO:0000313" key="3">
    <source>
        <dbReference type="EMBL" id="CAG8543504.1"/>
    </source>
</evidence>
<dbReference type="InterPro" id="IPR036322">
    <property type="entry name" value="WD40_repeat_dom_sf"/>
</dbReference>
<feature type="repeat" description="WD" evidence="1">
    <location>
        <begin position="569"/>
        <end position="610"/>
    </location>
</feature>
<feature type="compositionally biased region" description="Polar residues" evidence="2">
    <location>
        <begin position="741"/>
        <end position="751"/>
    </location>
</feature>
<dbReference type="PROSITE" id="PS50082">
    <property type="entry name" value="WD_REPEATS_2"/>
    <property type="match status" value="2"/>
</dbReference>
<feature type="repeat" description="WD" evidence="1">
    <location>
        <begin position="475"/>
        <end position="520"/>
    </location>
</feature>
<proteinExistence type="predicted"/>
<comment type="caution">
    <text evidence="3">The sequence shown here is derived from an EMBL/GenBank/DDBJ whole genome shotgun (WGS) entry which is preliminary data.</text>
</comment>
<accession>A0A9N9FKW4</accession>
<feature type="compositionally biased region" description="Low complexity" evidence="2">
    <location>
        <begin position="731"/>
        <end position="740"/>
    </location>
</feature>
<evidence type="ECO:0000313" key="4">
    <source>
        <dbReference type="Proteomes" id="UP000789508"/>
    </source>
</evidence>
<protein>
    <submittedName>
        <fullName evidence="3">13127_t:CDS:1</fullName>
    </submittedName>
</protein>
<keyword evidence="4" id="KW-1185">Reference proteome</keyword>
<dbReference type="Gene3D" id="2.130.10.10">
    <property type="entry name" value="YVTN repeat-like/Quinoprotein amine dehydrogenase"/>
    <property type="match status" value="3"/>
</dbReference>